<dbReference type="EMBL" id="FPJE01000010">
    <property type="protein sequence ID" value="SFW51646.1"/>
    <property type="molecule type" value="Genomic_DNA"/>
</dbReference>
<feature type="signal peptide" evidence="1">
    <location>
        <begin position="1"/>
        <end position="22"/>
    </location>
</feature>
<dbReference type="Pfam" id="PF01833">
    <property type="entry name" value="TIG"/>
    <property type="match status" value="3"/>
</dbReference>
<feature type="domain" description="IPT/TIG" evidence="2">
    <location>
        <begin position="224"/>
        <end position="281"/>
    </location>
</feature>
<dbReference type="Gene3D" id="2.60.40.10">
    <property type="entry name" value="Immunoglobulins"/>
    <property type="match status" value="3"/>
</dbReference>
<dbReference type="InterPro" id="IPR013783">
    <property type="entry name" value="Ig-like_fold"/>
</dbReference>
<organism evidence="3 4">
    <name type="scientific">Sinomicrobium oceani</name>
    <dbReference type="NCBI Taxonomy" id="1150368"/>
    <lineage>
        <taxon>Bacteria</taxon>
        <taxon>Pseudomonadati</taxon>
        <taxon>Bacteroidota</taxon>
        <taxon>Flavobacteriia</taxon>
        <taxon>Flavobacteriales</taxon>
        <taxon>Flavobacteriaceae</taxon>
        <taxon>Sinomicrobium</taxon>
    </lineage>
</organism>
<feature type="domain" description="IPT/TIG" evidence="2">
    <location>
        <begin position="125"/>
        <end position="194"/>
    </location>
</feature>
<feature type="chain" id="PRO_5012769339" evidence="1">
    <location>
        <begin position="23"/>
        <end position="482"/>
    </location>
</feature>
<reference evidence="3 4" key="1">
    <citation type="submission" date="2016-11" db="EMBL/GenBank/DDBJ databases">
        <authorList>
            <person name="Jaros S."/>
            <person name="Januszkiewicz K."/>
            <person name="Wedrychowicz H."/>
        </authorList>
    </citation>
    <scope>NUCLEOTIDE SEQUENCE [LARGE SCALE GENOMIC DNA]</scope>
    <source>
        <strain evidence="3 4">CGMCC 1.12145</strain>
    </source>
</reference>
<accession>A0A1K1PXR7</accession>
<evidence type="ECO:0000259" key="2">
    <source>
        <dbReference type="Pfam" id="PF01833"/>
    </source>
</evidence>
<dbReference type="STRING" id="1150368.SAMN02927921_02063"/>
<dbReference type="AlphaFoldDB" id="A0A1K1PXR7"/>
<dbReference type="RefSeq" id="WP_072317286.1">
    <property type="nucleotide sequence ID" value="NZ_FPJE01000010.1"/>
</dbReference>
<evidence type="ECO:0000256" key="1">
    <source>
        <dbReference type="SAM" id="SignalP"/>
    </source>
</evidence>
<dbReference type="Proteomes" id="UP000182248">
    <property type="component" value="Unassembled WGS sequence"/>
</dbReference>
<keyword evidence="4" id="KW-1185">Reference proteome</keyword>
<keyword evidence="1" id="KW-0732">Signal</keyword>
<evidence type="ECO:0000313" key="3">
    <source>
        <dbReference type="EMBL" id="SFW51646.1"/>
    </source>
</evidence>
<sequence>MKLQSKTFIRMCYAFAVLICLAACDADTEVDQTVDEILSAQPAITSFSPASADIRSRVIVKGTYLNFAGKAYIGDTECQITQRVNGETLEIEVAPEAKTGTLRITTSAGKEAMSTETLTVTYPEPQVRSAFPQGGMVNENIVIEGTDLQTVNRITFGDTEAIIQFREAQALVVSIPNNEGTGLPVNMYYNTASGETALSLSQDFVITIPTPVIDNWPQLMSRDNEVFITGEDLNLITGISIGGEDVTINTSSATSLSFNVPAGVSTGYRDITVNYGTDKQIVEEGIPYINGQYEKYIEFDSDPETVFVIDQSKDPGAVQQLNGNVEQPPFPGTSYYNLQMNTGTGSTIARMRLHNETANDTWQQILDAGNYGDNPVLHFWMNTEDTSPILKLYIGGTSNANRRELSGDHTHTGGSWKLFAVRLKDFIPGLTSVGSAFEVRFNTGSGAAVFPVIVNMDWIIVTDKVLTEFGAEDVTDQFKPAG</sequence>
<dbReference type="SUPFAM" id="SSF81296">
    <property type="entry name" value="E set domains"/>
    <property type="match status" value="3"/>
</dbReference>
<feature type="domain" description="IPT/TIG" evidence="2">
    <location>
        <begin position="42"/>
        <end position="122"/>
    </location>
</feature>
<dbReference type="OrthoDB" id="1158659at2"/>
<gene>
    <name evidence="3" type="ORF">SAMN02927921_02063</name>
</gene>
<proteinExistence type="predicted"/>
<dbReference type="InterPro" id="IPR002909">
    <property type="entry name" value="IPT_dom"/>
</dbReference>
<name>A0A1K1PXR7_9FLAO</name>
<evidence type="ECO:0000313" key="4">
    <source>
        <dbReference type="Proteomes" id="UP000182248"/>
    </source>
</evidence>
<dbReference type="InterPro" id="IPR014756">
    <property type="entry name" value="Ig_E-set"/>
</dbReference>
<protein>
    <submittedName>
        <fullName evidence="3">IPT/TIG domain-containing protein</fullName>
    </submittedName>
</protein>